<evidence type="ECO:0000313" key="3">
    <source>
        <dbReference type="Proteomes" id="UP000054988"/>
    </source>
</evidence>
<gene>
    <name evidence="2" type="ORF">WG66_489</name>
</gene>
<dbReference type="Proteomes" id="UP000054988">
    <property type="component" value="Unassembled WGS sequence"/>
</dbReference>
<sequence>MVQHRGFTACILDVETGHPLPEYHTLLNPDKNQVTCWIPSREEQKFSVYWEDLGGGVDTCGFILVDGVVVPGRFLFGFGSTRHSGIQISENMEKPFTFRKVVEHTNSLSSSTKNAGMIILKIKRVKRRNTRPPDELPIARATQAGRQVGDMYVGFGEERTSQRYSFTWDVEPYDHDNPPGERGIRTYVSFVFRYRPLGKCMPIIVNHKLLSEASEFFQARSIAETPSAPRVSILAPLPRHPPAHVPRAPVRRISSAPAVPSSELSSSSAPLSASKSSMKKNQRPDPNSPSSPLTNKPHPTPIDVYPSEMRRTTSRMTNDTNLPGVAFIRFDPRADLDNNRITVPLE</sequence>
<protein>
    <submittedName>
        <fullName evidence="2">Uncharacterized protein</fullName>
    </submittedName>
</protein>
<name>A0A0W0GEG4_MONRR</name>
<evidence type="ECO:0000313" key="2">
    <source>
        <dbReference type="EMBL" id="KTB46947.1"/>
    </source>
</evidence>
<feature type="compositionally biased region" description="Polar residues" evidence="1">
    <location>
        <begin position="284"/>
        <end position="294"/>
    </location>
</feature>
<evidence type="ECO:0000256" key="1">
    <source>
        <dbReference type="SAM" id="MobiDB-lite"/>
    </source>
</evidence>
<accession>A0A0W0GEG4</accession>
<dbReference type="eggNOG" id="ENOG502SAV6">
    <property type="taxonomic scope" value="Eukaryota"/>
</dbReference>
<dbReference type="AlphaFoldDB" id="A0A0W0GEG4"/>
<feature type="region of interest" description="Disordered" evidence="1">
    <location>
        <begin position="256"/>
        <end position="320"/>
    </location>
</feature>
<feature type="compositionally biased region" description="Low complexity" evidence="1">
    <location>
        <begin position="256"/>
        <end position="276"/>
    </location>
</feature>
<comment type="caution">
    <text evidence="2">The sequence shown here is derived from an EMBL/GenBank/DDBJ whole genome shotgun (WGS) entry which is preliminary data.</text>
</comment>
<dbReference type="EMBL" id="LATX01000203">
    <property type="protein sequence ID" value="KTB46947.1"/>
    <property type="molecule type" value="Genomic_DNA"/>
</dbReference>
<proteinExistence type="predicted"/>
<organism evidence="2 3">
    <name type="scientific">Moniliophthora roreri</name>
    <name type="common">Frosty pod rot fungus</name>
    <name type="synonym">Monilia roreri</name>
    <dbReference type="NCBI Taxonomy" id="221103"/>
    <lineage>
        <taxon>Eukaryota</taxon>
        <taxon>Fungi</taxon>
        <taxon>Dikarya</taxon>
        <taxon>Basidiomycota</taxon>
        <taxon>Agaricomycotina</taxon>
        <taxon>Agaricomycetes</taxon>
        <taxon>Agaricomycetidae</taxon>
        <taxon>Agaricales</taxon>
        <taxon>Marasmiineae</taxon>
        <taxon>Marasmiaceae</taxon>
        <taxon>Moniliophthora</taxon>
    </lineage>
</organism>
<reference evidence="2 3" key="1">
    <citation type="submission" date="2015-12" db="EMBL/GenBank/DDBJ databases">
        <title>Draft genome sequence of Moniliophthora roreri, the causal agent of frosty pod rot of cacao.</title>
        <authorList>
            <person name="Aime M.C."/>
            <person name="Diaz-Valderrama J.R."/>
            <person name="Kijpornyongpan T."/>
            <person name="Phillips-Mora W."/>
        </authorList>
    </citation>
    <scope>NUCLEOTIDE SEQUENCE [LARGE SCALE GENOMIC DNA]</scope>
    <source>
        <strain evidence="2 3">MCA 2952</strain>
    </source>
</reference>